<feature type="region of interest" description="Disordered" evidence="4">
    <location>
        <begin position="1"/>
        <end position="128"/>
    </location>
</feature>
<dbReference type="Pfam" id="PF16561">
    <property type="entry name" value="AMPK1_CBM"/>
    <property type="match status" value="1"/>
</dbReference>
<dbReference type="RefSeq" id="XP_049262542.1">
    <property type="nucleotide sequence ID" value="XM_049408137.1"/>
</dbReference>
<dbReference type="OrthoDB" id="531008at2759"/>
<dbReference type="PANTHER" id="PTHR10343">
    <property type="entry name" value="5'-AMP-ACTIVATED PROTEIN KINASE , BETA SUBUNIT"/>
    <property type="match status" value="1"/>
</dbReference>
<feature type="compositionally biased region" description="Polar residues" evidence="4">
    <location>
        <begin position="234"/>
        <end position="250"/>
    </location>
</feature>
<reference evidence="6 7" key="1">
    <citation type="journal article" date="2021" name="DNA Res.">
        <title>Genome analysis of Candida subhashii reveals its hybrid nature and dual mitochondrial genome conformations.</title>
        <authorList>
            <person name="Mixao V."/>
            <person name="Hegedusova E."/>
            <person name="Saus E."/>
            <person name="Pryszcz L.P."/>
            <person name="Cillingova A."/>
            <person name="Nosek J."/>
            <person name="Gabaldon T."/>
        </authorList>
    </citation>
    <scope>NUCLEOTIDE SEQUENCE [LARGE SCALE GENOMIC DNA]</scope>
    <source>
        <strain evidence="6 7">CBS 10753</strain>
    </source>
</reference>
<evidence type="ECO:0000256" key="4">
    <source>
        <dbReference type="SAM" id="MobiDB-lite"/>
    </source>
</evidence>
<dbReference type="GO" id="GO:0005634">
    <property type="term" value="C:nucleus"/>
    <property type="evidence" value="ECO:0007669"/>
    <property type="project" value="TreeGrafter"/>
</dbReference>
<dbReference type="InterPro" id="IPR032640">
    <property type="entry name" value="AMPK1_CBM"/>
</dbReference>
<dbReference type="AlphaFoldDB" id="A0A8J5Q6U5"/>
<evidence type="ECO:0000256" key="2">
    <source>
        <dbReference type="ARBA" id="ARBA00010926"/>
    </source>
</evidence>
<dbReference type="PANTHER" id="PTHR10343:SF84">
    <property type="entry name" value="5'-AMP-ACTIVATED PROTEIN KINASE SUBUNIT BETA-1"/>
    <property type="match status" value="1"/>
</dbReference>
<dbReference type="CDD" id="cd02859">
    <property type="entry name" value="E_set_AMPKbeta_like_N"/>
    <property type="match status" value="1"/>
</dbReference>
<dbReference type="GO" id="GO:0140767">
    <property type="term" value="F:enzyme-substrate adaptor activity"/>
    <property type="evidence" value="ECO:0007669"/>
    <property type="project" value="UniProtKB-ARBA"/>
</dbReference>
<protein>
    <submittedName>
        <fullName evidence="6">GAL83</fullName>
    </submittedName>
</protein>
<dbReference type="InterPro" id="IPR050827">
    <property type="entry name" value="CRP1_MDG1_kinase"/>
</dbReference>
<comment type="subcellular location">
    <subcellularLocation>
        <location evidence="1">Cytoplasm</location>
    </subcellularLocation>
</comment>
<accession>A0A8J5Q6U5</accession>
<proteinExistence type="inferred from homology"/>
<evidence type="ECO:0000256" key="3">
    <source>
        <dbReference type="ARBA" id="ARBA00022490"/>
    </source>
</evidence>
<dbReference type="Pfam" id="PF04739">
    <property type="entry name" value="AMPKBI"/>
    <property type="match status" value="1"/>
</dbReference>
<dbReference type="GO" id="GO:0001403">
    <property type="term" value="P:invasive growth in response to glucose limitation"/>
    <property type="evidence" value="ECO:0007669"/>
    <property type="project" value="UniProtKB-ARBA"/>
</dbReference>
<dbReference type="GO" id="GO:0005737">
    <property type="term" value="C:cytoplasm"/>
    <property type="evidence" value="ECO:0007669"/>
    <property type="project" value="UniProtKB-SubCell"/>
</dbReference>
<feature type="compositionally biased region" description="Acidic residues" evidence="4">
    <location>
        <begin position="71"/>
        <end position="81"/>
    </location>
</feature>
<dbReference type="GO" id="GO:0031588">
    <property type="term" value="C:nucleotide-activated protein kinase complex"/>
    <property type="evidence" value="ECO:0007669"/>
    <property type="project" value="TreeGrafter"/>
</dbReference>
<dbReference type="FunFam" id="2.60.40.10:FF:000562">
    <property type="entry name" value="Snf1 kinase complex beta-subunit Gal83"/>
    <property type="match status" value="1"/>
</dbReference>
<keyword evidence="7" id="KW-1185">Reference proteome</keyword>
<feature type="region of interest" description="Disordered" evidence="4">
    <location>
        <begin position="228"/>
        <end position="264"/>
    </location>
</feature>
<feature type="compositionally biased region" description="Low complexity" evidence="4">
    <location>
        <begin position="89"/>
        <end position="116"/>
    </location>
</feature>
<keyword evidence="3" id="KW-0963">Cytoplasm</keyword>
<evidence type="ECO:0000313" key="7">
    <source>
        <dbReference type="Proteomes" id="UP000694255"/>
    </source>
</evidence>
<evidence type="ECO:0000259" key="5">
    <source>
        <dbReference type="SMART" id="SM01010"/>
    </source>
</evidence>
<comment type="similarity">
    <text evidence="2">Belongs to the 5'-AMP-activated protein kinase beta subunit family.</text>
</comment>
<dbReference type="GeneID" id="73471003"/>
<gene>
    <name evidence="6" type="ORF">J8A68_004203</name>
</gene>
<evidence type="ECO:0000256" key="1">
    <source>
        <dbReference type="ARBA" id="ARBA00004496"/>
    </source>
</evidence>
<dbReference type="InterPro" id="IPR006828">
    <property type="entry name" value="ASC_dom"/>
</dbReference>
<feature type="compositionally biased region" description="Basic and acidic residues" evidence="4">
    <location>
        <begin position="59"/>
        <end position="70"/>
    </location>
</feature>
<dbReference type="EMBL" id="JAGSYN010000181">
    <property type="protein sequence ID" value="KAG7662309.1"/>
    <property type="molecule type" value="Genomic_DNA"/>
</dbReference>
<dbReference type="SMART" id="SM01010">
    <property type="entry name" value="AMPKBI"/>
    <property type="match status" value="1"/>
</dbReference>
<name>A0A8J5Q6U5_9ASCO</name>
<sequence length="404" mass="45862">MNGPSDLISENNNKDVSMVDVSKVAQENGQQQQVPDGGDGITNPPRRRSTLLLTEDIDLDRMNIDQKEGTDTDGIEDDMNIDDGNISRQQQQQPDSQQQVQQQQQQQHPPKQQAQPGEDQKFQPDPNLTVPVDIKWVQGGEKVYVTGSFTGWRKMIGLVRQPDNSFLITLGLPVGTHRFRFVVDNELRFSDFLPTATDQMGNFVNYIEITPENIEQHLLQLETEQAAVEEDQTQEPPISPQNERATSRKSSMSKHRTDSMWGLINDDDDMGNGYSRYHDEDGTSLRREYQYINEIPPIFTDPKVMEQYYVAIDKQARNSGGGQQQQAWLHPPQLPPHLENVILNNFNDRENNSGALPIPNHVVLNHLATTSIKHNTLAVASIVRYKRKYVTQVLYSPLQPTPES</sequence>
<evidence type="ECO:0000313" key="6">
    <source>
        <dbReference type="EMBL" id="KAG7662309.1"/>
    </source>
</evidence>
<organism evidence="6 7">
    <name type="scientific">[Candida] subhashii</name>
    <dbReference type="NCBI Taxonomy" id="561895"/>
    <lineage>
        <taxon>Eukaryota</taxon>
        <taxon>Fungi</taxon>
        <taxon>Dikarya</taxon>
        <taxon>Ascomycota</taxon>
        <taxon>Saccharomycotina</taxon>
        <taxon>Pichiomycetes</taxon>
        <taxon>Debaryomycetaceae</taxon>
        <taxon>Spathaspora</taxon>
    </lineage>
</organism>
<dbReference type="Proteomes" id="UP000694255">
    <property type="component" value="Unassembled WGS sequence"/>
</dbReference>
<feature type="domain" description="Association with the SNF1 complex (ASC)" evidence="5">
    <location>
        <begin position="284"/>
        <end position="398"/>
    </location>
</feature>
<dbReference type="GO" id="GO:0019901">
    <property type="term" value="F:protein kinase binding"/>
    <property type="evidence" value="ECO:0007669"/>
    <property type="project" value="TreeGrafter"/>
</dbReference>
<dbReference type="GO" id="GO:0007165">
    <property type="term" value="P:signal transduction"/>
    <property type="evidence" value="ECO:0007669"/>
    <property type="project" value="UniProtKB-ARBA"/>
</dbReference>
<comment type="caution">
    <text evidence="6">The sequence shown here is derived from an EMBL/GenBank/DDBJ whole genome shotgun (WGS) entry which is preliminary data.</text>
</comment>